<keyword evidence="14" id="KW-1185">Reference proteome</keyword>
<evidence type="ECO:0000256" key="4">
    <source>
        <dbReference type="ARBA" id="ARBA00010617"/>
    </source>
</evidence>
<keyword evidence="6" id="KW-0479">Metal-binding</keyword>
<feature type="non-terminal residue" evidence="13">
    <location>
        <position position="824"/>
    </location>
</feature>
<evidence type="ECO:0000313" key="13">
    <source>
        <dbReference type="EMBL" id="CAD7622340.1"/>
    </source>
</evidence>
<gene>
    <name evidence="13" type="ORF">OSB1V03_LOCUS2804</name>
</gene>
<dbReference type="GO" id="GO:0005789">
    <property type="term" value="C:endoplasmic reticulum membrane"/>
    <property type="evidence" value="ECO:0007669"/>
    <property type="project" value="UniProtKB-SubCell"/>
</dbReference>
<evidence type="ECO:0000256" key="1">
    <source>
        <dbReference type="ARBA" id="ARBA00001971"/>
    </source>
</evidence>
<dbReference type="GO" id="GO:0020037">
    <property type="term" value="F:heme binding"/>
    <property type="evidence" value="ECO:0007669"/>
    <property type="project" value="InterPro"/>
</dbReference>
<keyword evidence="5" id="KW-0349">Heme</keyword>
<dbReference type="AlphaFoldDB" id="A0A7R9PVY9"/>
<sequence length="824" mass="94959">TGDELEVDDLNTEIFGEVGEVDQLDKNKSNKLKATEITDIDILATSFVFFVAGYQTTARLLTYLTYSLALNPECQQKLYEEVHSFDGKYDYESISKMPYLEACVAETLRLYNPLAGVSRIANEEYTIGLYYSPFIRTPITNPNPDRWDPERFMPENRDQLVPYTYMPFGMGPRNCVGMRFALMEAKTTAAYLVNKFKFVRTDRTSVPLKPLKFQFIYTTGDVNVGVDTFLGSKPNLVICDPQLIKDMNIKDFHVFFDHNNFTTGDPLNDRSLFNLFGDDWKKMRSIISPTFSSGKMRAMHPIIVDCVHRLEDYLEKKSKNGEDVELKQAMGNLTMDVIASCAFGTKTDTHNDENNEFVLNARKVFRGNWRIWVFFLVYTTFPKLLEWTGFQITDPGVKDFFQKAIKSIVERRKLEKTKKRDYLQLMIDAKNKTLETGDELEVDDLNTDIFGEVDQLDKNKSNKLKATEITDIDILATSFLFFVAGYETTASLLTYLTYSLALNPKCQQKLYEEVHSFDGKYDYESISKMPYLEACVAETLRIYNPVAGVSRIANEEYTIGDMGITIPKGMLVNFNIEALHKNPEYYPNPDRWDPERFMPENRDQLVPYTYMPFGMGPRNCVGMRFALMEAKTTAAYLVNKFKFVRTDRTSVPLKPLKFQFIYSTGDVNVGVDYLTRNFKYWSSRGIDGPKPIVGFGTLYQIFFKPLTDVNTENFKKYGKIYGTFLGTKPVLMIADPELTKEMNIKDFHLFVNRNDFVTGDSLNDRSMFNLMDDEWKNMRSIISPTFSSGKMKAMHPIIVDCTQRLEEYLEKKAVTGEEVEMKIR</sequence>
<keyword evidence="7" id="KW-0256">Endoplasmic reticulum</keyword>
<dbReference type="InterPro" id="IPR001128">
    <property type="entry name" value="Cyt_P450"/>
</dbReference>
<dbReference type="PRINTS" id="PR00385">
    <property type="entry name" value="P450"/>
</dbReference>
<evidence type="ECO:0000256" key="3">
    <source>
        <dbReference type="ARBA" id="ARBA00004406"/>
    </source>
</evidence>
<keyword evidence="9" id="KW-0560">Oxidoreductase</keyword>
<evidence type="ECO:0000256" key="11">
    <source>
        <dbReference type="ARBA" id="ARBA00023033"/>
    </source>
</evidence>
<evidence type="ECO:0000256" key="2">
    <source>
        <dbReference type="ARBA" id="ARBA00004174"/>
    </source>
</evidence>
<comment type="cofactor">
    <cofactor evidence="1">
        <name>heme</name>
        <dbReference type="ChEBI" id="CHEBI:30413"/>
    </cofactor>
</comment>
<dbReference type="PRINTS" id="PR00463">
    <property type="entry name" value="EP450I"/>
</dbReference>
<dbReference type="Gene3D" id="1.10.630.10">
    <property type="entry name" value="Cytochrome P450"/>
    <property type="match status" value="3"/>
</dbReference>
<dbReference type="InterPro" id="IPR002401">
    <property type="entry name" value="Cyt_P450_E_grp-I"/>
</dbReference>
<dbReference type="SUPFAM" id="SSF48264">
    <property type="entry name" value="Cytochrome P450"/>
    <property type="match status" value="3"/>
</dbReference>
<dbReference type="EMBL" id="OC855611">
    <property type="protein sequence ID" value="CAD7622340.1"/>
    <property type="molecule type" value="Genomic_DNA"/>
</dbReference>
<name>A0A7R9PVY9_9ACAR</name>
<dbReference type="GO" id="GO:0004497">
    <property type="term" value="F:monooxygenase activity"/>
    <property type="evidence" value="ECO:0007669"/>
    <property type="project" value="UniProtKB-KW"/>
</dbReference>
<evidence type="ECO:0000256" key="8">
    <source>
        <dbReference type="ARBA" id="ARBA00022848"/>
    </source>
</evidence>
<dbReference type="PANTHER" id="PTHR24292:SF54">
    <property type="entry name" value="CYP9F3-RELATED"/>
    <property type="match status" value="1"/>
</dbReference>
<evidence type="ECO:0008006" key="15">
    <source>
        <dbReference type="Google" id="ProtNLM"/>
    </source>
</evidence>
<dbReference type="PANTHER" id="PTHR24292">
    <property type="entry name" value="CYTOCHROME P450"/>
    <property type="match status" value="1"/>
</dbReference>
<organism evidence="13">
    <name type="scientific">Medioppia subpectinata</name>
    <dbReference type="NCBI Taxonomy" id="1979941"/>
    <lineage>
        <taxon>Eukaryota</taxon>
        <taxon>Metazoa</taxon>
        <taxon>Ecdysozoa</taxon>
        <taxon>Arthropoda</taxon>
        <taxon>Chelicerata</taxon>
        <taxon>Arachnida</taxon>
        <taxon>Acari</taxon>
        <taxon>Acariformes</taxon>
        <taxon>Sarcoptiformes</taxon>
        <taxon>Oribatida</taxon>
        <taxon>Brachypylina</taxon>
        <taxon>Oppioidea</taxon>
        <taxon>Oppiidae</taxon>
        <taxon>Medioppia</taxon>
    </lineage>
</organism>
<evidence type="ECO:0000313" key="14">
    <source>
        <dbReference type="Proteomes" id="UP000759131"/>
    </source>
</evidence>
<comment type="similarity">
    <text evidence="4">Belongs to the cytochrome P450 family.</text>
</comment>
<keyword evidence="8" id="KW-0492">Microsome</keyword>
<dbReference type="OrthoDB" id="6428965at2759"/>
<dbReference type="Pfam" id="PF00067">
    <property type="entry name" value="p450"/>
    <property type="match status" value="3"/>
</dbReference>
<dbReference type="FunFam" id="1.10.630.10:FF:000042">
    <property type="entry name" value="Cytochrome P450"/>
    <property type="match status" value="1"/>
</dbReference>
<evidence type="ECO:0000256" key="6">
    <source>
        <dbReference type="ARBA" id="ARBA00022723"/>
    </source>
</evidence>
<keyword evidence="11" id="KW-0503">Monooxygenase</keyword>
<keyword evidence="10" id="KW-0408">Iron</keyword>
<dbReference type="CDD" id="cd11056">
    <property type="entry name" value="CYP6-like"/>
    <property type="match status" value="1"/>
</dbReference>
<keyword evidence="12" id="KW-0472">Membrane</keyword>
<evidence type="ECO:0000256" key="9">
    <source>
        <dbReference type="ARBA" id="ARBA00023002"/>
    </source>
</evidence>
<evidence type="ECO:0000256" key="10">
    <source>
        <dbReference type="ARBA" id="ARBA00023004"/>
    </source>
</evidence>
<dbReference type="InterPro" id="IPR036396">
    <property type="entry name" value="Cyt_P450_sf"/>
</dbReference>
<evidence type="ECO:0000256" key="5">
    <source>
        <dbReference type="ARBA" id="ARBA00022617"/>
    </source>
</evidence>
<accession>A0A7R9PVY9</accession>
<dbReference type="InterPro" id="IPR017972">
    <property type="entry name" value="Cyt_P450_CS"/>
</dbReference>
<dbReference type="EMBL" id="CAJPIZ010001036">
    <property type="protein sequence ID" value="CAG2102770.1"/>
    <property type="molecule type" value="Genomic_DNA"/>
</dbReference>
<dbReference type="GO" id="GO:0016705">
    <property type="term" value="F:oxidoreductase activity, acting on paired donors, with incorporation or reduction of molecular oxygen"/>
    <property type="evidence" value="ECO:0007669"/>
    <property type="project" value="InterPro"/>
</dbReference>
<evidence type="ECO:0000256" key="12">
    <source>
        <dbReference type="ARBA" id="ARBA00023136"/>
    </source>
</evidence>
<reference evidence="13" key="1">
    <citation type="submission" date="2020-11" db="EMBL/GenBank/DDBJ databases">
        <authorList>
            <person name="Tran Van P."/>
        </authorList>
    </citation>
    <scope>NUCLEOTIDE SEQUENCE</scope>
</reference>
<dbReference type="InterPro" id="IPR050476">
    <property type="entry name" value="Insect_CytP450_Detox"/>
</dbReference>
<proteinExistence type="inferred from homology"/>
<dbReference type="GO" id="GO:0005506">
    <property type="term" value="F:iron ion binding"/>
    <property type="evidence" value="ECO:0007669"/>
    <property type="project" value="InterPro"/>
</dbReference>
<dbReference type="Proteomes" id="UP000759131">
    <property type="component" value="Unassembled WGS sequence"/>
</dbReference>
<protein>
    <recommendedName>
        <fullName evidence="15">Cytochrome P450</fullName>
    </recommendedName>
</protein>
<evidence type="ECO:0000256" key="7">
    <source>
        <dbReference type="ARBA" id="ARBA00022824"/>
    </source>
</evidence>
<comment type="subcellular location">
    <subcellularLocation>
        <location evidence="3">Endoplasmic reticulum membrane</location>
        <topology evidence="3">Peripheral membrane protein</topology>
    </subcellularLocation>
    <subcellularLocation>
        <location evidence="2">Microsome membrane</location>
        <topology evidence="2">Peripheral membrane protein</topology>
    </subcellularLocation>
</comment>
<dbReference type="PROSITE" id="PS00086">
    <property type="entry name" value="CYTOCHROME_P450"/>
    <property type="match status" value="2"/>
</dbReference>